<dbReference type="AlphaFoldDB" id="A0A6L5Y4J5"/>
<evidence type="ECO:0000259" key="1">
    <source>
        <dbReference type="PROSITE" id="PS51186"/>
    </source>
</evidence>
<proteinExistence type="predicted"/>
<dbReference type="InterPro" id="IPR000182">
    <property type="entry name" value="GNAT_dom"/>
</dbReference>
<keyword evidence="2" id="KW-0808">Transferase</keyword>
<dbReference type="GO" id="GO:0016747">
    <property type="term" value="F:acyltransferase activity, transferring groups other than amino-acyl groups"/>
    <property type="evidence" value="ECO:0007669"/>
    <property type="project" value="InterPro"/>
</dbReference>
<dbReference type="CDD" id="cd04301">
    <property type="entry name" value="NAT_SF"/>
    <property type="match status" value="1"/>
</dbReference>
<dbReference type="EMBL" id="VUMT01000058">
    <property type="protein sequence ID" value="MSS65043.1"/>
    <property type="molecule type" value="Genomic_DNA"/>
</dbReference>
<protein>
    <submittedName>
        <fullName evidence="2">GNAT family N-acetyltransferase</fullName>
    </submittedName>
</protein>
<dbReference type="SUPFAM" id="SSF55729">
    <property type="entry name" value="Acyl-CoA N-acyltransferases (Nat)"/>
    <property type="match status" value="1"/>
</dbReference>
<feature type="domain" description="N-acetyltransferase" evidence="1">
    <location>
        <begin position="13"/>
        <end position="170"/>
    </location>
</feature>
<name>A0A6L5Y4J5_9FIRM</name>
<reference evidence="2 3" key="1">
    <citation type="submission" date="2019-08" db="EMBL/GenBank/DDBJ databases">
        <title>In-depth cultivation of the pig gut microbiome towards novel bacterial diversity and tailored functional studies.</title>
        <authorList>
            <person name="Wylensek D."/>
            <person name="Hitch T.C.A."/>
            <person name="Clavel T."/>
        </authorList>
    </citation>
    <scope>NUCLEOTIDE SEQUENCE [LARGE SCALE GENOMIC DNA]</scope>
    <source>
        <strain evidence="2 3">WCA-693-APC-MOT-I</strain>
    </source>
</reference>
<comment type="caution">
    <text evidence="2">The sequence shown here is derived from an EMBL/GenBank/DDBJ whole genome shotgun (WGS) entry which is preliminary data.</text>
</comment>
<dbReference type="Gene3D" id="3.40.630.30">
    <property type="match status" value="1"/>
</dbReference>
<dbReference type="PROSITE" id="PS51186">
    <property type="entry name" value="GNAT"/>
    <property type="match status" value="1"/>
</dbReference>
<accession>A0A6L5Y4J5</accession>
<organism evidence="2 3">
    <name type="scientific">Velocimicrobium porci</name>
    <dbReference type="NCBI Taxonomy" id="2606634"/>
    <lineage>
        <taxon>Bacteria</taxon>
        <taxon>Bacillati</taxon>
        <taxon>Bacillota</taxon>
        <taxon>Clostridia</taxon>
        <taxon>Lachnospirales</taxon>
        <taxon>Lachnospiraceae</taxon>
        <taxon>Velocimicrobium</taxon>
    </lineage>
</organism>
<evidence type="ECO:0000313" key="3">
    <source>
        <dbReference type="Proteomes" id="UP000482209"/>
    </source>
</evidence>
<dbReference type="InterPro" id="IPR016181">
    <property type="entry name" value="Acyl_CoA_acyltransferase"/>
</dbReference>
<keyword evidence="3" id="KW-1185">Reference proteome</keyword>
<gene>
    <name evidence="2" type="ORF">FYJ58_14415</name>
</gene>
<sequence>MEISMLESYFSQYKIKRITEKNLIDVYELCKKNTSYYKYLNMAPTIQNIREELTNLPPGKTINDLYFVGFYKENQLVAILHFIIKWPDINTAYIGWFMVNKDMQGMGIGKKLIGELCVCLKNEGFKYVKLGCIKNNVEAISFWIKNGFSLVGSEIDTGSNIVISMQKKLD</sequence>
<dbReference type="Proteomes" id="UP000482209">
    <property type="component" value="Unassembled WGS sequence"/>
</dbReference>
<evidence type="ECO:0000313" key="2">
    <source>
        <dbReference type="EMBL" id="MSS65043.1"/>
    </source>
</evidence>
<dbReference type="Pfam" id="PF00583">
    <property type="entry name" value="Acetyltransf_1"/>
    <property type="match status" value="1"/>
</dbReference>